<evidence type="ECO:0000256" key="2">
    <source>
        <dbReference type="ARBA" id="ARBA00004637"/>
    </source>
</evidence>
<evidence type="ECO:0000256" key="6">
    <source>
        <dbReference type="ARBA" id="ARBA00022806"/>
    </source>
</evidence>
<dbReference type="SUPFAM" id="SSF56731">
    <property type="entry name" value="DNA primase core"/>
    <property type="match status" value="1"/>
</dbReference>
<keyword evidence="5" id="KW-0378">Hydrolase</keyword>
<dbReference type="GO" id="GO:0008289">
    <property type="term" value="F:lipid binding"/>
    <property type="evidence" value="ECO:0007669"/>
    <property type="project" value="UniProtKB-KW"/>
</dbReference>
<evidence type="ECO:0000256" key="13">
    <source>
        <dbReference type="ARBA" id="ARBA00023271"/>
    </source>
</evidence>
<organism evidence="19 20">
    <name type="scientific">Dreissena polymorpha</name>
    <name type="common">Zebra mussel</name>
    <name type="synonym">Mytilus polymorpha</name>
    <dbReference type="NCBI Taxonomy" id="45954"/>
    <lineage>
        <taxon>Eukaryota</taxon>
        <taxon>Metazoa</taxon>
        <taxon>Spiralia</taxon>
        <taxon>Lophotrochozoa</taxon>
        <taxon>Mollusca</taxon>
        <taxon>Bivalvia</taxon>
        <taxon>Autobranchia</taxon>
        <taxon>Heteroconchia</taxon>
        <taxon>Euheterodonta</taxon>
        <taxon>Imparidentia</taxon>
        <taxon>Neoheterodontei</taxon>
        <taxon>Myida</taxon>
        <taxon>Dreissenoidea</taxon>
        <taxon>Dreissenidae</taxon>
        <taxon>Dreissena</taxon>
    </lineage>
</organism>
<dbReference type="AlphaFoldDB" id="A0A9D4LG95"/>
<dbReference type="EMBL" id="JAIWYP010000003">
    <property type="protein sequence ID" value="KAH3857511.1"/>
    <property type="molecule type" value="Genomic_DNA"/>
</dbReference>
<dbReference type="InterPro" id="IPR007694">
    <property type="entry name" value="DNA_helicase_DnaB-like_C"/>
</dbReference>
<dbReference type="Gene3D" id="3.40.50.300">
    <property type="entry name" value="P-loop containing nucleotide triphosphate hydrolases"/>
    <property type="match status" value="1"/>
</dbReference>
<proteinExistence type="predicted"/>
<evidence type="ECO:0000256" key="3">
    <source>
        <dbReference type="ARBA" id="ARBA00022741"/>
    </source>
</evidence>
<dbReference type="GO" id="GO:0016787">
    <property type="term" value="F:hydrolase activity"/>
    <property type="evidence" value="ECO:0007669"/>
    <property type="project" value="UniProtKB-KW"/>
</dbReference>
<keyword evidence="3" id="KW-0547">Nucleotide-binding</keyword>
<evidence type="ECO:0000256" key="10">
    <source>
        <dbReference type="ARBA" id="ARBA00023128"/>
    </source>
</evidence>
<evidence type="ECO:0000256" key="1">
    <source>
        <dbReference type="ARBA" id="ARBA00004436"/>
    </source>
</evidence>
<feature type="region of interest" description="Disordered" evidence="17">
    <location>
        <begin position="668"/>
        <end position="705"/>
    </location>
</feature>
<feature type="domain" description="SF4 helicase" evidence="18">
    <location>
        <begin position="425"/>
        <end position="676"/>
    </location>
</feature>
<reference evidence="19" key="2">
    <citation type="submission" date="2020-11" db="EMBL/GenBank/DDBJ databases">
        <authorList>
            <person name="McCartney M.A."/>
            <person name="Auch B."/>
            <person name="Kono T."/>
            <person name="Mallez S."/>
            <person name="Becker A."/>
            <person name="Gohl D.M."/>
            <person name="Silverstein K.A.T."/>
            <person name="Koren S."/>
            <person name="Bechman K.B."/>
            <person name="Herman A."/>
            <person name="Abrahante J.E."/>
            <person name="Garbe J."/>
        </authorList>
    </citation>
    <scope>NUCLEOTIDE SEQUENCE</scope>
    <source>
        <strain evidence="19">Duluth1</strain>
        <tissue evidence="19">Whole animal</tissue>
    </source>
</reference>
<evidence type="ECO:0000256" key="14">
    <source>
        <dbReference type="ARBA" id="ARBA00044969"/>
    </source>
</evidence>
<dbReference type="GO" id="GO:0043139">
    <property type="term" value="F:5'-3' DNA helicase activity"/>
    <property type="evidence" value="ECO:0007669"/>
    <property type="project" value="UniProtKB-EC"/>
</dbReference>
<evidence type="ECO:0000256" key="8">
    <source>
        <dbReference type="ARBA" id="ARBA00022946"/>
    </source>
</evidence>
<dbReference type="GO" id="GO:0042645">
    <property type="term" value="C:mitochondrial nucleoid"/>
    <property type="evidence" value="ECO:0007669"/>
    <property type="project" value="UniProtKB-SubCell"/>
</dbReference>
<dbReference type="Proteomes" id="UP000828390">
    <property type="component" value="Unassembled WGS sequence"/>
</dbReference>
<evidence type="ECO:0000256" key="17">
    <source>
        <dbReference type="SAM" id="MobiDB-lite"/>
    </source>
</evidence>
<keyword evidence="20" id="KW-1185">Reference proteome</keyword>
<keyword evidence="7" id="KW-0067">ATP-binding</keyword>
<dbReference type="OrthoDB" id="275278at2759"/>
<protein>
    <recommendedName>
        <fullName evidence="14">DNA 5'-3' helicase</fullName>
        <ecNumber evidence="14">5.6.2.3</ecNumber>
    </recommendedName>
    <alternativeName>
        <fullName evidence="16">Twinkle protein, mitochondrial</fullName>
    </alternativeName>
</protein>
<dbReference type="InterPro" id="IPR027417">
    <property type="entry name" value="P-loop_NTPase"/>
</dbReference>
<dbReference type="Pfam" id="PF13481">
    <property type="entry name" value="AAA_25"/>
    <property type="match status" value="1"/>
</dbReference>
<dbReference type="SUPFAM" id="SSF52540">
    <property type="entry name" value="P-loop containing nucleoside triphosphate hydrolases"/>
    <property type="match status" value="1"/>
</dbReference>
<comment type="caution">
    <text evidence="19">The sequence shown here is derived from an EMBL/GenBank/DDBJ whole genome shotgun (WGS) entry which is preliminary data.</text>
</comment>
<keyword evidence="11" id="KW-0472">Membrane</keyword>
<evidence type="ECO:0000256" key="11">
    <source>
        <dbReference type="ARBA" id="ARBA00023136"/>
    </source>
</evidence>
<dbReference type="CDD" id="cd01122">
    <property type="entry name" value="Twinkle_C"/>
    <property type="match status" value="1"/>
</dbReference>
<evidence type="ECO:0000256" key="15">
    <source>
        <dbReference type="ARBA" id="ARBA00048954"/>
    </source>
</evidence>
<evidence type="ECO:0000259" key="18">
    <source>
        <dbReference type="PROSITE" id="PS51199"/>
    </source>
</evidence>
<evidence type="ECO:0000313" key="20">
    <source>
        <dbReference type="Proteomes" id="UP000828390"/>
    </source>
</evidence>
<accession>A0A9D4LG95</accession>
<dbReference type="GO" id="GO:0006264">
    <property type="term" value="P:mitochondrial DNA replication"/>
    <property type="evidence" value="ECO:0007669"/>
    <property type="project" value="TreeGrafter"/>
</dbReference>
<keyword evidence="13" id="KW-1135">Mitochondrion nucleoid</keyword>
<reference evidence="19" key="1">
    <citation type="journal article" date="2019" name="bioRxiv">
        <title>The Genome of the Zebra Mussel, Dreissena polymorpha: A Resource for Invasive Species Research.</title>
        <authorList>
            <person name="McCartney M.A."/>
            <person name="Auch B."/>
            <person name="Kono T."/>
            <person name="Mallez S."/>
            <person name="Zhang Y."/>
            <person name="Obille A."/>
            <person name="Becker A."/>
            <person name="Abrahante J.E."/>
            <person name="Garbe J."/>
            <person name="Badalamenti J.P."/>
            <person name="Herman A."/>
            <person name="Mangelson H."/>
            <person name="Liachko I."/>
            <person name="Sullivan S."/>
            <person name="Sone E.D."/>
            <person name="Koren S."/>
            <person name="Silverstein K.A.T."/>
            <person name="Beckman K.B."/>
            <person name="Gohl D.M."/>
        </authorList>
    </citation>
    <scope>NUCLEOTIDE SEQUENCE</scope>
    <source>
        <strain evidence="19">Duluth1</strain>
        <tissue evidence="19">Whole animal</tissue>
    </source>
</reference>
<evidence type="ECO:0000256" key="7">
    <source>
        <dbReference type="ARBA" id="ARBA00022840"/>
    </source>
</evidence>
<gene>
    <name evidence="19" type="ORF">DPMN_100120</name>
</gene>
<comment type="catalytic activity">
    <reaction evidence="15">
        <text>ATP + H2O = ADP + phosphate + H(+)</text>
        <dbReference type="Rhea" id="RHEA:13065"/>
        <dbReference type="ChEBI" id="CHEBI:15377"/>
        <dbReference type="ChEBI" id="CHEBI:15378"/>
        <dbReference type="ChEBI" id="CHEBI:30616"/>
        <dbReference type="ChEBI" id="CHEBI:43474"/>
        <dbReference type="ChEBI" id="CHEBI:456216"/>
        <dbReference type="EC" id="5.6.2.3"/>
    </reaction>
</comment>
<dbReference type="EC" id="5.6.2.3" evidence="14"/>
<dbReference type="GO" id="GO:0005743">
    <property type="term" value="C:mitochondrial inner membrane"/>
    <property type="evidence" value="ECO:0007669"/>
    <property type="project" value="UniProtKB-SubCell"/>
</dbReference>
<dbReference type="GO" id="GO:0005524">
    <property type="term" value="F:ATP binding"/>
    <property type="evidence" value="ECO:0007669"/>
    <property type="project" value="UniProtKB-KW"/>
</dbReference>
<evidence type="ECO:0000256" key="12">
    <source>
        <dbReference type="ARBA" id="ARBA00023235"/>
    </source>
</evidence>
<dbReference type="PROSITE" id="PS51199">
    <property type="entry name" value="SF4_HELICASE"/>
    <property type="match status" value="1"/>
</dbReference>
<evidence type="ECO:0000256" key="5">
    <source>
        <dbReference type="ARBA" id="ARBA00022801"/>
    </source>
</evidence>
<evidence type="ECO:0000256" key="4">
    <source>
        <dbReference type="ARBA" id="ARBA00022792"/>
    </source>
</evidence>
<feature type="compositionally biased region" description="Basic and acidic residues" evidence="17">
    <location>
        <begin position="685"/>
        <end position="696"/>
    </location>
</feature>
<keyword evidence="6" id="KW-0347">Helicase</keyword>
<keyword evidence="4" id="KW-0999">Mitochondrion inner membrane</keyword>
<dbReference type="PANTHER" id="PTHR12873">
    <property type="entry name" value="T7-LIKE MITOCHONDRIAL DNA HELICASE"/>
    <property type="match status" value="1"/>
</dbReference>
<evidence type="ECO:0000256" key="9">
    <source>
        <dbReference type="ARBA" id="ARBA00023121"/>
    </source>
</evidence>
<dbReference type="GO" id="GO:0003697">
    <property type="term" value="F:single-stranded DNA binding"/>
    <property type="evidence" value="ECO:0007669"/>
    <property type="project" value="InterPro"/>
</dbReference>
<dbReference type="InterPro" id="IPR027032">
    <property type="entry name" value="Twinkle-like"/>
</dbReference>
<keyword evidence="12" id="KW-0413">Isomerase</keyword>
<comment type="subcellular location">
    <subcellularLocation>
        <location evidence="2">Mitochondrion inner membrane</location>
        <topology evidence="2">Peripheral membrane protein</topology>
    </subcellularLocation>
    <subcellularLocation>
        <location evidence="1">Mitochondrion matrix</location>
        <location evidence="1">Mitochondrion nucleoid</location>
    </subcellularLocation>
</comment>
<evidence type="ECO:0000313" key="19">
    <source>
        <dbReference type="EMBL" id="KAH3857511.1"/>
    </source>
</evidence>
<sequence>MSICRRLCRVHHLYLQVCRLSSNIGSIGDVDTVTNEDVTSPQISAEDKKNNMLSSASFHSELHSDISTESASSLSNLQINNRVLDSTKEISDFMTKNDIPFRHGQTCFFAVCPKFGKLAMKAMKDKDCIYINSISGYFHCKKCGASGEWSHLKDNIASIPSKSAARKTHVCFKDVQHVNYEVAESPKEVTNYLAGAQDFSQLSDEEFENILFLFDWQGLHRATFQKYGVKLQLENGKYKVIFPVQSPQGVVTSLRVRSGSLSEEGDISIQPVYNIPRSKKQRDLFGWQLMDHAAKKQSKNQVVITDSEVNAMAIFQETGILSIVLDKVSQLPQEVLPHLESYEKITLWLGKDITAWQNAKPFALKLNEKRVFIFRPTILKQMPLECVQLGSSMQGVLAEACLISHKDILSTSYLRDEVLAELQQFDKVCGVKWRRYEKLNDIFKGHRRGELTVLTGPTGSGKTTFVCEYSLDLCMQGVNTLWGSFEINNVRLIKCMLQQFAGKNIAKHLNDFDDIYNEFSNLPMFFMRHFGQQDINQVIDVMTQAVYIHDISHVVIDNLQFMMGMDFNEMNRWVKQDQIVSAFRRFATEKNCHVTIIMHPRKVREGEALSTAAIFGSAKVTQEADNIILIQDQRLDKVNGKKFIQIVKNRFDGDLGMLLLKFDKNSNGFQLGKRASPRPKGAQPDQKEEKGAQPDQREEEIDMDD</sequence>
<dbReference type="PANTHER" id="PTHR12873:SF0">
    <property type="entry name" value="TWINKLE MTDNA HELICASE"/>
    <property type="match status" value="1"/>
</dbReference>
<dbReference type="FunFam" id="3.40.50.300:FF:000845">
    <property type="entry name" value="Mitochondrial helicase twinkle"/>
    <property type="match status" value="1"/>
</dbReference>
<keyword evidence="8" id="KW-0809">Transit peptide</keyword>
<evidence type="ECO:0000256" key="16">
    <source>
        <dbReference type="ARBA" id="ARBA00075597"/>
    </source>
</evidence>
<keyword evidence="10" id="KW-0496">Mitochondrion</keyword>
<name>A0A9D4LG95_DREPO</name>
<keyword evidence="9" id="KW-0446">Lipid-binding</keyword>